<evidence type="ECO:0000256" key="6">
    <source>
        <dbReference type="ARBA" id="ARBA00022763"/>
    </source>
</evidence>
<proteinExistence type="inferred from homology"/>
<keyword evidence="4 11" id="KW-0489">Methyltransferase</keyword>
<evidence type="ECO:0000256" key="7">
    <source>
        <dbReference type="ARBA" id="ARBA00023204"/>
    </source>
</evidence>
<dbReference type="Gene3D" id="1.10.10.10">
    <property type="entry name" value="Winged helix-like DNA-binding domain superfamily/Winged helix DNA-binding domain"/>
    <property type="match status" value="1"/>
</dbReference>
<evidence type="ECO:0000256" key="8">
    <source>
        <dbReference type="ARBA" id="ARBA00049348"/>
    </source>
</evidence>
<dbReference type="GO" id="GO:0003908">
    <property type="term" value="F:methylated-DNA-[protein]-cysteine S-methyltransferase activity"/>
    <property type="evidence" value="ECO:0007669"/>
    <property type="project" value="UniProtKB-EC"/>
</dbReference>
<dbReference type="PANTHER" id="PTHR10815">
    <property type="entry name" value="METHYLATED-DNA--PROTEIN-CYSTEINE METHYLTRANSFERASE"/>
    <property type="match status" value="1"/>
</dbReference>
<evidence type="ECO:0000259" key="9">
    <source>
        <dbReference type="Pfam" id="PF01035"/>
    </source>
</evidence>
<dbReference type="GO" id="GO:0006281">
    <property type="term" value="P:DNA repair"/>
    <property type="evidence" value="ECO:0007669"/>
    <property type="project" value="UniProtKB-KW"/>
</dbReference>
<dbReference type="InterPro" id="IPR036388">
    <property type="entry name" value="WH-like_DNA-bd_sf"/>
</dbReference>
<dbReference type="AlphaFoldDB" id="A0A841RML0"/>
<name>A0A841RML0_9BACI</name>
<comment type="similarity">
    <text evidence="2">Belongs to the MGMT family.</text>
</comment>
<evidence type="ECO:0000313" key="12">
    <source>
        <dbReference type="Proteomes" id="UP000572212"/>
    </source>
</evidence>
<dbReference type="InterPro" id="IPR036631">
    <property type="entry name" value="MGMT_N_sf"/>
</dbReference>
<dbReference type="CDD" id="cd06445">
    <property type="entry name" value="ATase"/>
    <property type="match status" value="1"/>
</dbReference>
<dbReference type="InterPro" id="IPR008332">
    <property type="entry name" value="MethylG_MeTrfase_N"/>
</dbReference>
<dbReference type="Pfam" id="PF02870">
    <property type="entry name" value="Methyltransf_1N"/>
    <property type="match status" value="1"/>
</dbReference>
<comment type="catalytic activity">
    <reaction evidence="1">
        <text>a 4-O-methyl-thymidine in DNA + L-cysteinyl-[protein] = a thymidine in DNA + S-methyl-L-cysteinyl-[protein]</text>
        <dbReference type="Rhea" id="RHEA:53428"/>
        <dbReference type="Rhea" id="RHEA-COMP:10131"/>
        <dbReference type="Rhea" id="RHEA-COMP:10132"/>
        <dbReference type="Rhea" id="RHEA-COMP:13555"/>
        <dbReference type="Rhea" id="RHEA-COMP:13556"/>
        <dbReference type="ChEBI" id="CHEBI:29950"/>
        <dbReference type="ChEBI" id="CHEBI:82612"/>
        <dbReference type="ChEBI" id="CHEBI:137386"/>
        <dbReference type="ChEBI" id="CHEBI:137387"/>
        <dbReference type="EC" id="2.1.1.63"/>
    </reaction>
</comment>
<evidence type="ECO:0000256" key="1">
    <source>
        <dbReference type="ARBA" id="ARBA00001286"/>
    </source>
</evidence>
<dbReference type="FunFam" id="1.10.10.10:FF:000214">
    <property type="entry name" value="Methylated-DNA--protein-cysteine methyltransferase"/>
    <property type="match status" value="1"/>
</dbReference>
<organism evidence="11 12">
    <name type="scientific">Gracilibacillus halotolerans</name>
    <dbReference type="NCBI Taxonomy" id="74386"/>
    <lineage>
        <taxon>Bacteria</taxon>
        <taxon>Bacillati</taxon>
        <taxon>Bacillota</taxon>
        <taxon>Bacilli</taxon>
        <taxon>Bacillales</taxon>
        <taxon>Bacillaceae</taxon>
        <taxon>Gracilibacillus</taxon>
    </lineage>
</organism>
<dbReference type="EMBL" id="JACHON010000002">
    <property type="protein sequence ID" value="MBB6512164.1"/>
    <property type="molecule type" value="Genomic_DNA"/>
</dbReference>
<comment type="catalytic activity">
    <reaction evidence="8">
        <text>a 6-O-methyl-2'-deoxyguanosine in DNA + L-cysteinyl-[protein] = S-methyl-L-cysteinyl-[protein] + a 2'-deoxyguanosine in DNA</text>
        <dbReference type="Rhea" id="RHEA:24000"/>
        <dbReference type="Rhea" id="RHEA-COMP:10131"/>
        <dbReference type="Rhea" id="RHEA-COMP:10132"/>
        <dbReference type="Rhea" id="RHEA-COMP:11367"/>
        <dbReference type="Rhea" id="RHEA-COMP:11368"/>
        <dbReference type="ChEBI" id="CHEBI:29950"/>
        <dbReference type="ChEBI" id="CHEBI:82612"/>
        <dbReference type="ChEBI" id="CHEBI:85445"/>
        <dbReference type="ChEBI" id="CHEBI:85448"/>
        <dbReference type="EC" id="2.1.1.63"/>
    </reaction>
</comment>
<dbReference type="SUPFAM" id="SSF46767">
    <property type="entry name" value="Methylated DNA-protein cysteine methyltransferase, C-terminal domain"/>
    <property type="match status" value="1"/>
</dbReference>
<evidence type="ECO:0000256" key="5">
    <source>
        <dbReference type="ARBA" id="ARBA00022679"/>
    </source>
</evidence>
<dbReference type="RefSeq" id="WP_184245118.1">
    <property type="nucleotide sequence ID" value="NZ_BAAACU010000002.1"/>
</dbReference>
<evidence type="ECO:0000256" key="3">
    <source>
        <dbReference type="ARBA" id="ARBA00011918"/>
    </source>
</evidence>
<keyword evidence="12" id="KW-1185">Reference proteome</keyword>
<dbReference type="Gene3D" id="3.30.160.70">
    <property type="entry name" value="Methylated DNA-protein cysteine methyltransferase domain"/>
    <property type="match status" value="1"/>
</dbReference>
<evidence type="ECO:0000256" key="2">
    <source>
        <dbReference type="ARBA" id="ARBA00008711"/>
    </source>
</evidence>
<dbReference type="Proteomes" id="UP000572212">
    <property type="component" value="Unassembled WGS sequence"/>
</dbReference>
<dbReference type="PANTHER" id="PTHR10815:SF5">
    <property type="entry name" value="METHYLATED-DNA--PROTEIN-CYSTEINE METHYLTRANSFERASE"/>
    <property type="match status" value="1"/>
</dbReference>
<dbReference type="Pfam" id="PF01035">
    <property type="entry name" value="DNA_binding_1"/>
    <property type="match status" value="1"/>
</dbReference>
<dbReference type="InterPro" id="IPR001497">
    <property type="entry name" value="MethylDNA_cys_MeTrfase_AS"/>
</dbReference>
<sequence length="176" mass="20265">MKQLTVCETDSPIGKLTMVAKGEKLILIKFGTWQENKEIITHWCRKHKLPQKFDFDDNPFELIKTQLQNYFLGNSHTFTIDYELHGTPFQLKVWNKLAEFAKYGETRSYQDLAIAIDSPKAVRAIGGAMNKNPISIIIPCHRVIGKNKQLVGYGGGLDKKTYLLNLEKEINHMRRE</sequence>
<keyword evidence="7" id="KW-0234">DNA repair</keyword>
<feature type="domain" description="Methylated-DNA-[protein]-cysteine S-methyltransferase DNA binding" evidence="9">
    <location>
        <begin position="88"/>
        <end position="168"/>
    </location>
</feature>
<keyword evidence="5 11" id="KW-0808">Transferase</keyword>
<reference evidence="11 12" key="1">
    <citation type="submission" date="2020-08" db="EMBL/GenBank/DDBJ databases">
        <title>Genomic Encyclopedia of Type Strains, Phase IV (KMG-IV): sequencing the most valuable type-strain genomes for metagenomic binning, comparative biology and taxonomic classification.</title>
        <authorList>
            <person name="Goeker M."/>
        </authorList>
    </citation>
    <scope>NUCLEOTIDE SEQUENCE [LARGE SCALE GENOMIC DNA]</scope>
    <source>
        <strain evidence="11 12">DSM 11805</strain>
    </source>
</reference>
<dbReference type="SUPFAM" id="SSF53155">
    <property type="entry name" value="Methylated DNA-protein cysteine methyltransferase domain"/>
    <property type="match status" value="1"/>
</dbReference>
<evidence type="ECO:0000313" key="11">
    <source>
        <dbReference type="EMBL" id="MBB6512164.1"/>
    </source>
</evidence>
<dbReference type="PROSITE" id="PS00374">
    <property type="entry name" value="MGMT"/>
    <property type="match status" value="1"/>
</dbReference>
<dbReference type="GO" id="GO:0032259">
    <property type="term" value="P:methylation"/>
    <property type="evidence" value="ECO:0007669"/>
    <property type="project" value="UniProtKB-KW"/>
</dbReference>
<dbReference type="InterPro" id="IPR036217">
    <property type="entry name" value="MethylDNA_cys_MeTrfase_DNAb"/>
</dbReference>
<dbReference type="NCBIfam" id="TIGR00589">
    <property type="entry name" value="ogt"/>
    <property type="match status" value="1"/>
</dbReference>
<keyword evidence="6" id="KW-0227">DNA damage</keyword>
<accession>A0A841RML0</accession>
<evidence type="ECO:0000259" key="10">
    <source>
        <dbReference type="Pfam" id="PF02870"/>
    </source>
</evidence>
<evidence type="ECO:0000256" key="4">
    <source>
        <dbReference type="ARBA" id="ARBA00022603"/>
    </source>
</evidence>
<dbReference type="InterPro" id="IPR014048">
    <property type="entry name" value="MethylDNA_cys_MeTrfase_DNA-bd"/>
</dbReference>
<protein>
    <recommendedName>
        <fullName evidence="3">methylated-DNA--[protein]-cysteine S-methyltransferase</fullName>
        <ecNumber evidence="3">2.1.1.63</ecNumber>
    </recommendedName>
</protein>
<comment type="caution">
    <text evidence="11">The sequence shown here is derived from an EMBL/GenBank/DDBJ whole genome shotgun (WGS) entry which is preliminary data.</text>
</comment>
<feature type="domain" description="Methylguanine DNA methyltransferase ribonuclease-like" evidence="10">
    <location>
        <begin position="10"/>
        <end position="80"/>
    </location>
</feature>
<dbReference type="EC" id="2.1.1.63" evidence="3"/>
<gene>
    <name evidence="11" type="ORF">GGQ92_000945</name>
</gene>